<sequence length="144" mass="16834">MFRILLAGQRLEDAAHGRRQQEQECTKRDERYSHEEGVEGAHRAGDEKEQARHHQTQHRLPTHRVRHRRSAGRDVVNRGRRLEMGGRDAAPTTFLRGRLSGSRFLCNPIVRAVFHNRHFVTKREFTEARRHNMRQASCQLLGVV</sequence>
<accession>A0A224YG91</accession>
<proteinExistence type="predicted"/>
<dbReference type="AlphaFoldDB" id="A0A224YG91"/>
<feature type="compositionally biased region" description="Basic and acidic residues" evidence="1">
    <location>
        <begin position="12"/>
        <end position="52"/>
    </location>
</feature>
<organism evidence="2">
    <name type="scientific">Rhipicephalus zambeziensis</name>
    <dbReference type="NCBI Taxonomy" id="60191"/>
    <lineage>
        <taxon>Eukaryota</taxon>
        <taxon>Metazoa</taxon>
        <taxon>Ecdysozoa</taxon>
        <taxon>Arthropoda</taxon>
        <taxon>Chelicerata</taxon>
        <taxon>Arachnida</taxon>
        <taxon>Acari</taxon>
        <taxon>Parasitiformes</taxon>
        <taxon>Ixodida</taxon>
        <taxon>Ixodoidea</taxon>
        <taxon>Ixodidae</taxon>
        <taxon>Rhipicephalinae</taxon>
        <taxon>Rhipicephalus</taxon>
        <taxon>Rhipicephalus</taxon>
    </lineage>
</organism>
<evidence type="ECO:0000313" key="2">
    <source>
        <dbReference type="EMBL" id="MAA13481.1"/>
    </source>
</evidence>
<reference evidence="2" key="1">
    <citation type="journal article" date="2017" name="Parasit. Vectors">
        <title>Sialotranscriptomics of Rhipicephalus zambeziensis reveals intricate expression profiles of secretory proteins and suggests tight temporal transcriptional regulation during blood-feeding.</title>
        <authorList>
            <person name="de Castro M.H."/>
            <person name="de Klerk D."/>
            <person name="Pienaar R."/>
            <person name="Rees D.J.G."/>
            <person name="Mans B.J."/>
        </authorList>
    </citation>
    <scope>NUCLEOTIDE SEQUENCE</scope>
    <source>
        <tissue evidence="2">Salivary glands</tissue>
    </source>
</reference>
<dbReference type="EMBL" id="GFPF01002335">
    <property type="protein sequence ID" value="MAA13481.1"/>
    <property type="molecule type" value="Transcribed_RNA"/>
</dbReference>
<evidence type="ECO:0000256" key="1">
    <source>
        <dbReference type="SAM" id="MobiDB-lite"/>
    </source>
</evidence>
<feature type="region of interest" description="Disordered" evidence="1">
    <location>
        <begin position="12"/>
        <end position="73"/>
    </location>
</feature>
<name>A0A224YG91_9ACAR</name>
<feature type="compositionally biased region" description="Basic residues" evidence="1">
    <location>
        <begin position="53"/>
        <end position="70"/>
    </location>
</feature>
<protein>
    <submittedName>
        <fullName evidence="2">Uncharacterized protein</fullName>
    </submittedName>
</protein>